<comment type="catalytic activity">
    <reaction evidence="7">
        <text>L-threonyl-[protein] + ATP = O-phospho-L-threonyl-[protein] + ADP + H(+)</text>
        <dbReference type="Rhea" id="RHEA:46608"/>
        <dbReference type="Rhea" id="RHEA-COMP:11060"/>
        <dbReference type="Rhea" id="RHEA-COMP:11605"/>
        <dbReference type="ChEBI" id="CHEBI:15378"/>
        <dbReference type="ChEBI" id="CHEBI:30013"/>
        <dbReference type="ChEBI" id="CHEBI:30616"/>
        <dbReference type="ChEBI" id="CHEBI:61977"/>
        <dbReference type="ChEBI" id="CHEBI:456216"/>
        <dbReference type="EC" id="2.7.11.1"/>
    </reaction>
</comment>
<dbReference type="EMBL" id="LFZN01000045">
    <property type="protein sequence ID" value="KXT02144.1"/>
    <property type="molecule type" value="Genomic_DNA"/>
</dbReference>
<evidence type="ECO:0000256" key="5">
    <source>
        <dbReference type="ARBA" id="ARBA00022777"/>
    </source>
</evidence>
<proteinExistence type="predicted"/>
<dbReference type="PANTHER" id="PTHR43671">
    <property type="entry name" value="SERINE/THREONINE-PROTEIN KINASE NEK"/>
    <property type="match status" value="1"/>
</dbReference>
<comment type="catalytic activity">
    <reaction evidence="8">
        <text>L-seryl-[protein] + ATP = O-phospho-L-seryl-[protein] + ADP + H(+)</text>
        <dbReference type="Rhea" id="RHEA:17989"/>
        <dbReference type="Rhea" id="RHEA-COMP:9863"/>
        <dbReference type="Rhea" id="RHEA-COMP:11604"/>
        <dbReference type="ChEBI" id="CHEBI:15378"/>
        <dbReference type="ChEBI" id="CHEBI:29999"/>
        <dbReference type="ChEBI" id="CHEBI:30616"/>
        <dbReference type="ChEBI" id="CHEBI:83421"/>
        <dbReference type="ChEBI" id="CHEBI:456216"/>
        <dbReference type="EC" id="2.7.11.1"/>
    </reaction>
</comment>
<keyword evidence="6" id="KW-0067">ATP-binding</keyword>
<feature type="compositionally biased region" description="Acidic residues" evidence="9">
    <location>
        <begin position="759"/>
        <end position="770"/>
    </location>
</feature>
<protein>
    <recommendedName>
        <fullName evidence="1">non-specific serine/threonine protein kinase</fullName>
        <ecNumber evidence="1">2.7.11.1</ecNumber>
    </recommendedName>
</protein>
<keyword evidence="4" id="KW-0547">Nucleotide-binding</keyword>
<dbReference type="GO" id="GO:0004674">
    <property type="term" value="F:protein serine/threonine kinase activity"/>
    <property type="evidence" value="ECO:0007669"/>
    <property type="project" value="UniProtKB-KW"/>
</dbReference>
<dbReference type="EC" id="2.7.11.1" evidence="1"/>
<feature type="region of interest" description="Disordered" evidence="9">
    <location>
        <begin position="747"/>
        <end position="859"/>
    </location>
</feature>
<dbReference type="GO" id="GO:0005524">
    <property type="term" value="F:ATP binding"/>
    <property type="evidence" value="ECO:0007669"/>
    <property type="project" value="UniProtKB-KW"/>
</dbReference>
<dbReference type="AlphaFoldDB" id="A0A139HI37"/>
<accession>A0A139HI37</accession>
<evidence type="ECO:0000256" key="7">
    <source>
        <dbReference type="ARBA" id="ARBA00047899"/>
    </source>
</evidence>
<dbReference type="GO" id="GO:0005634">
    <property type="term" value="C:nucleus"/>
    <property type="evidence" value="ECO:0007669"/>
    <property type="project" value="TreeGrafter"/>
</dbReference>
<evidence type="ECO:0000256" key="9">
    <source>
        <dbReference type="SAM" id="MobiDB-lite"/>
    </source>
</evidence>
<keyword evidence="12" id="KW-1185">Reference proteome</keyword>
<dbReference type="OrthoDB" id="310217at2759"/>
<evidence type="ECO:0000313" key="11">
    <source>
        <dbReference type="EMBL" id="KXT02144.1"/>
    </source>
</evidence>
<evidence type="ECO:0000256" key="2">
    <source>
        <dbReference type="ARBA" id="ARBA00022527"/>
    </source>
</evidence>
<dbReference type="PANTHER" id="PTHR43671:SF98">
    <property type="entry name" value="SERINE_THREONINE-PROTEIN KINASE NEK11"/>
    <property type="match status" value="1"/>
</dbReference>
<gene>
    <name evidence="11" type="ORF">AC578_5953</name>
</gene>
<name>A0A139HI37_9PEZI</name>
<organism evidence="11 12">
    <name type="scientific">Pseudocercospora eumusae</name>
    <dbReference type="NCBI Taxonomy" id="321146"/>
    <lineage>
        <taxon>Eukaryota</taxon>
        <taxon>Fungi</taxon>
        <taxon>Dikarya</taxon>
        <taxon>Ascomycota</taxon>
        <taxon>Pezizomycotina</taxon>
        <taxon>Dothideomycetes</taxon>
        <taxon>Dothideomycetidae</taxon>
        <taxon>Mycosphaerellales</taxon>
        <taxon>Mycosphaerellaceae</taxon>
        <taxon>Pseudocercospora</taxon>
    </lineage>
</organism>
<evidence type="ECO:0000256" key="4">
    <source>
        <dbReference type="ARBA" id="ARBA00022741"/>
    </source>
</evidence>
<feature type="domain" description="Protein kinase" evidence="10">
    <location>
        <begin position="367"/>
        <end position="691"/>
    </location>
</feature>
<keyword evidence="5" id="KW-0418">Kinase</keyword>
<dbReference type="SUPFAM" id="SSF56112">
    <property type="entry name" value="Protein kinase-like (PK-like)"/>
    <property type="match status" value="1"/>
</dbReference>
<evidence type="ECO:0000256" key="1">
    <source>
        <dbReference type="ARBA" id="ARBA00012513"/>
    </source>
</evidence>
<dbReference type="PROSITE" id="PS50011">
    <property type="entry name" value="PROTEIN_KINASE_DOM"/>
    <property type="match status" value="1"/>
</dbReference>
<evidence type="ECO:0000259" key="10">
    <source>
        <dbReference type="PROSITE" id="PS50011"/>
    </source>
</evidence>
<comment type="caution">
    <text evidence="11">The sequence shown here is derived from an EMBL/GenBank/DDBJ whole genome shotgun (WGS) entry which is preliminary data.</text>
</comment>
<evidence type="ECO:0000256" key="8">
    <source>
        <dbReference type="ARBA" id="ARBA00048679"/>
    </source>
</evidence>
<dbReference type="STRING" id="321146.A0A139HI37"/>
<reference evidence="11 12" key="1">
    <citation type="submission" date="2015-07" db="EMBL/GenBank/DDBJ databases">
        <title>Comparative genomics of the Sigatoka disease complex on banana suggests a link between parallel evolutionary changes in Pseudocercospora fijiensis and Pseudocercospora eumusae and increased virulence on the banana host.</title>
        <authorList>
            <person name="Chang T.-C."/>
            <person name="Salvucci A."/>
            <person name="Crous P.W."/>
            <person name="Stergiopoulos I."/>
        </authorList>
    </citation>
    <scope>NUCLEOTIDE SEQUENCE [LARGE SCALE GENOMIC DNA]</scope>
    <source>
        <strain evidence="11 12">CBS 114824</strain>
    </source>
</reference>
<dbReference type="InterPro" id="IPR011009">
    <property type="entry name" value="Kinase-like_dom_sf"/>
</dbReference>
<evidence type="ECO:0000256" key="3">
    <source>
        <dbReference type="ARBA" id="ARBA00022679"/>
    </source>
</evidence>
<sequence length="859" mass="99573">MADEIDDNIARGRFRDLELEAWKFQKPEGVNAKYKQEKTVQTAAAKNWNKVVNKHELAAAIEAWNAQRAILAQNVDRDADDTFEDFYVRETDVIEAQQAYKSILRRLIDARNAEDAGADKKRTVDYLDHLMAENDRALEERPKYKYFSEVRECREQLALCDDLPEELPEATGVDELQELADTSIAALLARDKLETRIVEALEIIDKTAEERSDEASQYLESLQQPNFEAQLKIEKRITDVLEQIDKELKRQRSREPPRDETSVVALRKYVSYLNALAALLKLQQIQLQCTIRMYERIPIRAEDVEKLRGTLREVNDELATVEEDIEAFTPKFETLRAYERVYGKTEAKEHEKETKRKRTGALKHGWIAVGKTMDEGSQGLVQIWVKQNAQGLIIDRIVIKEAITGFPGKYAWNDDHTKPLEVQCMYRLQACADSESIVRILNWRDDPDMEYEDPGKKAFDAYRVYLEYCGHSDLHSVLEGYGCRDDDADGEPRRSWIPKPFIWATFESLAKAALLMKRGNLNAAIRGWRDLKLANVFLGTNTTGEYANYPLAKMGDFGLAMEDPYHENPESFMPKQFDRNYRPYGTPDWRAPEQSAFPQGIGIRTQPNSATDIYGIGLVLWSLIKLKLDPDNINDWQDMQPSEQRRPSDFTPEERSRYGEILCDLVMDCLQYLPSRRATPERILQAVRRYTSGDEDQVDGMRSMAAHDRKWDKYFLRSQYDGWARGRVLMETLGDEENLDEDVLLPPRGKRKRDRYGDEYFDDESEESEDYGGWRGEKLRKVEDSDSDETESDSDEIESDEDEDEGFLEVEQEDEEEDEDEDEEDEDGEDEDEEDEDGEDEEDDEEGEDEDEEDESDEE</sequence>
<dbReference type="Gene3D" id="1.10.510.10">
    <property type="entry name" value="Transferase(Phosphotransferase) domain 1"/>
    <property type="match status" value="1"/>
</dbReference>
<dbReference type="InterPro" id="IPR050660">
    <property type="entry name" value="NEK_Ser/Thr_kinase"/>
</dbReference>
<dbReference type="Pfam" id="PF00069">
    <property type="entry name" value="Pkinase"/>
    <property type="match status" value="1"/>
</dbReference>
<keyword evidence="2" id="KW-0723">Serine/threonine-protein kinase</keyword>
<evidence type="ECO:0000313" key="12">
    <source>
        <dbReference type="Proteomes" id="UP000070133"/>
    </source>
</evidence>
<dbReference type="Proteomes" id="UP000070133">
    <property type="component" value="Unassembled WGS sequence"/>
</dbReference>
<feature type="compositionally biased region" description="Basic and acidic residues" evidence="9">
    <location>
        <begin position="775"/>
        <end position="784"/>
    </location>
</feature>
<feature type="compositionally biased region" description="Acidic residues" evidence="9">
    <location>
        <begin position="785"/>
        <end position="859"/>
    </location>
</feature>
<dbReference type="SMART" id="SM00220">
    <property type="entry name" value="S_TKc"/>
    <property type="match status" value="1"/>
</dbReference>
<evidence type="ECO:0000256" key="6">
    <source>
        <dbReference type="ARBA" id="ARBA00022840"/>
    </source>
</evidence>
<dbReference type="InterPro" id="IPR000719">
    <property type="entry name" value="Prot_kinase_dom"/>
</dbReference>
<keyword evidence="3" id="KW-0808">Transferase</keyword>